<dbReference type="AlphaFoldDB" id="A0A6P7QZJ3"/>
<dbReference type="Proteomes" id="UP000515126">
    <property type="component" value="Chromosome 2"/>
</dbReference>
<dbReference type="GO" id="GO:0009890">
    <property type="term" value="P:negative regulation of biosynthetic process"/>
    <property type="evidence" value="ECO:0007669"/>
    <property type="project" value="InterPro"/>
</dbReference>
<evidence type="ECO:0000256" key="2">
    <source>
        <dbReference type="ARBA" id="ARBA00004514"/>
    </source>
</evidence>
<dbReference type="RefSeq" id="XP_029330065.1">
    <property type="nucleotide sequence ID" value="XM_029474205.1"/>
</dbReference>
<sequence>MPYLLISTQIRMEVGPTMVGDEHSDPELMQHLGASKRSVLGNNFKWQMDPGATRICSSRIAGQPEPQRAGYSEKTNITQQLQGSPGACYSRQAELTSLFSHVSSGRVMVFSSHC</sequence>
<comment type="subcellular location">
    <subcellularLocation>
        <location evidence="2">Cytoplasm</location>
        <location evidence="2">Cytosol</location>
    </subcellularLocation>
    <subcellularLocation>
        <location evidence="1">Nucleus membrane</location>
    </subcellularLocation>
</comment>
<evidence type="ECO:0000256" key="7">
    <source>
        <dbReference type="ARBA" id="ARBA00023242"/>
    </source>
</evidence>
<evidence type="ECO:0000313" key="13">
    <source>
        <dbReference type="Proteomes" id="UP000515126"/>
    </source>
</evidence>
<evidence type="ECO:0000256" key="10">
    <source>
        <dbReference type="ARBA" id="ARBA00063525"/>
    </source>
</evidence>
<dbReference type="GO" id="GO:0031965">
    <property type="term" value="C:nuclear membrane"/>
    <property type="evidence" value="ECO:0007669"/>
    <property type="project" value="UniProtKB-SubCell"/>
</dbReference>
<evidence type="ECO:0000256" key="6">
    <source>
        <dbReference type="ARBA" id="ARBA00023136"/>
    </source>
</evidence>
<accession>A0A6P7QZJ3</accession>
<dbReference type="GO" id="GO:0005829">
    <property type="term" value="C:cytosol"/>
    <property type="evidence" value="ECO:0007669"/>
    <property type="project" value="UniProtKB-SubCell"/>
</dbReference>
<comment type="function">
    <text evidence="9">Mediates tetrahydrobiopterin inhibition of GTP cyclohydrolase 1. This inhibition is reversed by L-phenylalanine.</text>
</comment>
<evidence type="ECO:0000313" key="14">
    <source>
        <dbReference type="RefSeq" id="XP_029330065.1"/>
    </source>
</evidence>
<dbReference type="GO" id="GO:0044549">
    <property type="term" value="F:GTP cyclohydrolase binding"/>
    <property type="evidence" value="ECO:0007669"/>
    <property type="project" value="TreeGrafter"/>
</dbReference>
<evidence type="ECO:0000256" key="3">
    <source>
        <dbReference type="ARBA" id="ARBA00007605"/>
    </source>
</evidence>
<comment type="subunit">
    <text evidence="10">Homopentamer. Forms a complex with GCH1 where a GCH1 homodecamer is sandwiched by two GFRP homopentamers. Interacts with GCH1.</text>
</comment>
<comment type="similarity">
    <text evidence="3">Belongs to the GFRP family.</text>
</comment>
<evidence type="ECO:0000256" key="12">
    <source>
        <dbReference type="ARBA" id="ARBA00081388"/>
    </source>
</evidence>
<proteinExistence type="inferred from homology"/>
<dbReference type="Gene3D" id="3.30.1410.10">
    <property type="entry name" value="GTP cyclohydrolase I feedback regulatory protein GFRP"/>
    <property type="match status" value="1"/>
</dbReference>
<dbReference type="InterPro" id="IPR009112">
    <property type="entry name" value="GTP_CycHdrlase_I_reg"/>
</dbReference>
<organism evidence="13 14">
    <name type="scientific">Mus caroli</name>
    <name type="common">Ryukyu mouse</name>
    <name type="synonym">Ricefield mouse</name>
    <dbReference type="NCBI Taxonomy" id="10089"/>
    <lineage>
        <taxon>Eukaryota</taxon>
        <taxon>Metazoa</taxon>
        <taxon>Chordata</taxon>
        <taxon>Craniata</taxon>
        <taxon>Vertebrata</taxon>
        <taxon>Euteleostomi</taxon>
        <taxon>Mammalia</taxon>
        <taxon>Eutheria</taxon>
        <taxon>Euarchontoglires</taxon>
        <taxon>Glires</taxon>
        <taxon>Rodentia</taxon>
        <taxon>Myomorpha</taxon>
        <taxon>Muroidea</taxon>
        <taxon>Muridae</taxon>
        <taxon>Murinae</taxon>
        <taxon>Mus</taxon>
        <taxon>Mus</taxon>
    </lineage>
</organism>
<dbReference type="InterPro" id="IPR036717">
    <property type="entry name" value="GFRP_sf"/>
</dbReference>
<gene>
    <name evidence="14" type="primary">Gchfr</name>
</gene>
<keyword evidence="13" id="KW-1185">Reference proteome</keyword>
<evidence type="ECO:0000256" key="4">
    <source>
        <dbReference type="ARBA" id="ARBA00020099"/>
    </source>
</evidence>
<dbReference type="SUPFAM" id="SSF69761">
    <property type="entry name" value="GTP cyclohydrolase I feedback regulatory protein, GFRP"/>
    <property type="match status" value="1"/>
</dbReference>
<dbReference type="FunFam" id="3.30.1410.10:FF:000001">
    <property type="entry name" value="GTP cyclohydrolase 1 feedback regulatory protein"/>
    <property type="match status" value="1"/>
</dbReference>
<evidence type="ECO:0000256" key="8">
    <source>
        <dbReference type="ARBA" id="ARBA00032599"/>
    </source>
</evidence>
<dbReference type="GO" id="GO:0060308">
    <property type="term" value="F:GTP cyclohydrolase I regulator activity"/>
    <property type="evidence" value="ECO:0007669"/>
    <property type="project" value="UniProtKB-ARBA"/>
</dbReference>
<reference evidence="14" key="1">
    <citation type="submission" date="2025-08" db="UniProtKB">
        <authorList>
            <consortium name="RefSeq"/>
        </authorList>
    </citation>
    <scope>IDENTIFICATION</scope>
</reference>
<evidence type="ECO:0000256" key="9">
    <source>
        <dbReference type="ARBA" id="ARBA00055241"/>
    </source>
</evidence>
<evidence type="ECO:0000256" key="11">
    <source>
        <dbReference type="ARBA" id="ARBA00080828"/>
    </source>
</evidence>
<evidence type="ECO:0000256" key="1">
    <source>
        <dbReference type="ARBA" id="ARBA00004126"/>
    </source>
</evidence>
<evidence type="ECO:0000256" key="5">
    <source>
        <dbReference type="ARBA" id="ARBA00022490"/>
    </source>
</evidence>
<dbReference type="Pfam" id="PF06399">
    <property type="entry name" value="GFRP"/>
    <property type="match status" value="1"/>
</dbReference>
<dbReference type="PANTHER" id="PTHR16852:SF2">
    <property type="entry name" value="GTP CYCLOHYDROLASE 1 FEEDBACK REGULATORY PROTEIN"/>
    <property type="match status" value="1"/>
</dbReference>
<dbReference type="CTD" id="2644"/>
<dbReference type="GeneID" id="110289516"/>
<protein>
    <recommendedName>
        <fullName evidence="4">GTP cyclohydrolase 1 feedback regulatory protein</fullName>
    </recommendedName>
    <alternativeName>
        <fullName evidence="8">GTP cyclohydrolase I feedback regulatory protein</fullName>
    </alternativeName>
    <alternativeName>
        <fullName evidence="11 12">p35</fullName>
    </alternativeName>
</protein>
<dbReference type="PANTHER" id="PTHR16852">
    <property type="entry name" value="GTP CYCLOHYDROLASE 1 FEEDBACK REGULATORY PROTEIN"/>
    <property type="match status" value="1"/>
</dbReference>
<keyword evidence="6" id="KW-0472">Membrane</keyword>
<name>A0A6P7QZJ3_MUSCR</name>
<keyword evidence="7" id="KW-0539">Nucleus</keyword>
<keyword evidence="5" id="KW-0963">Cytoplasm</keyword>